<dbReference type="PROSITE" id="PS51318">
    <property type="entry name" value="TAT"/>
    <property type="match status" value="1"/>
</dbReference>
<name>A0A1G7LGM2_9RHOB</name>
<accession>A0A1G7LGM2</accession>
<protein>
    <submittedName>
        <fullName evidence="1">Uncharacterized protein</fullName>
    </submittedName>
</protein>
<keyword evidence="2" id="KW-1185">Reference proteome</keyword>
<dbReference type="Proteomes" id="UP000199399">
    <property type="component" value="Unassembled WGS sequence"/>
</dbReference>
<gene>
    <name evidence="1" type="ORF">SAMN04489759_102299</name>
</gene>
<proteinExistence type="predicted"/>
<sequence>MVALTRRLFLGGAALASLGGGTWLFRGARLRERADAVYATPLAAPSAPMEVYHLGHSLVGRDMPAMLAQMVGEGHDYHSQIGWGTSLRDHWEPEVPIKGFERENGHPQHRPARAAIGSGRYDAVVLTEMVEIADAIRYHDSADYLARWANLARDANPDTRVYLYETWHHTDDGNGWLNRIDRDLDKYWRGQVLYPALHKGDVPIHLIPAGQVMAAFVRAVDAAGGVGGIISLHDLFTRNDKGRPDTIHFNDQGAYLVALTHYATLYHRDPRGLPHQLNKADGTPAKTPSAEAARLMQEVVWDVVRAHPDTGVAA</sequence>
<dbReference type="OrthoDB" id="8883291at2"/>
<organism evidence="1 2">
    <name type="scientific">Sulfitobacter delicatus</name>
    <dbReference type="NCBI Taxonomy" id="218672"/>
    <lineage>
        <taxon>Bacteria</taxon>
        <taxon>Pseudomonadati</taxon>
        <taxon>Pseudomonadota</taxon>
        <taxon>Alphaproteobacteria</taxon>
        <taxon>Rhodobacterales</taxon>
        <taxon>Roseobacteraceae</taxon>
        <taxon>Sulfitobacter</taxon>
    </lineage>
</organism>
<dbReference type="EMBL" id="FNBP01000002">
    <property type="protein sequence ID" value="SDF48677.1"/>
    <property type="molecule type" value="Genomic_DNA"/>
</dbReference>
<dbReference type="RefSeq" id="WP_093739699.1">
    <property type="nucleotide sequence ID" value="NZ_FNBP01000002.1"/>
</dbReference>
<reference evidence="2" key="1">
    <citation type="submission" date="2016-10" db="EMBL/GenBank/DDBJ databases">
        <authorList>
            <person name="Varghese N."/>
            <person name="Submissions S."/>
        </authorList>
    </citation>
    <scope>NUCLEOTIDE SEQUENCE [LARGE SCALE GENOMIC DNA]</scope>
    <source>
        <strain evidence="2">DSM 16477</strain>
    </source>
</reference>
<dbReference type="GO" id="GO:0016788">
    <property type="term" value="F:hydrolase activity, acting on ester bonds"/>
    <property type="evidence" value="ECO:0007669"/>
    <property type="project" value="UniProtKB-ARBA"/>
</dbReference>
<evidence type="ECO:0000313" key="2">
    <source>
        <dbReference type="Proteomes" id="UP000199399"/>
    </source>
</evidence>
<dbReference type="InterPro" id="IPR006311">
    <property type="entry name" value="TAT_signal"/>
</dbReference>
<dbReference type="STRING" id="218672.SAMN04489759_102299"/>
<evidence type="ECO:0000313" key="1">
    <source>
        <dbReference type="EMBL" id="SDF48677.1"/>
    </source>
</evidence>
<dbReference type="InterPro" id="IPR036514">
    <property type="entry name" value="SGNH_hydro_sf"/>
</dbReference>
<dbReference type="Gene3D" id="3.40.50.1110">
    <property type="entry name" value="SGNH hydrolase"/>
    <property type="match status" value="1"/>
</dbReference>
<dbReference type="AlphaFoldDB" id="A0A1G7LGM2"/>